<dbReference type="Pfam" id="PF01381">
    <property type="entry name" value="HTH_3"/>
    <property type="match status" value="1"/>
</dbReference>
<feature type="domain" description="HTH cro/C1-type" evidence="1">
    <location>
        <begin position="2"/>
        <end position="56"/>
    </location>
</feature>
<accession>A0A2H9A346</accession>
<name>A0A2H9A346_ECOLX</name>
<reference evidence="4 6" key="1">
    <citation type="submission" date="2017-08" db="EMBL/GenBank/DDBJ databases">
        <title>Sequencing of Escherichia coli CCPM 6219.</title>
        <authorList>
            <person name="Liu S.-L."/>
            <person name="Zhou Y.-J."/>
            <person name="Zhao M.-F."/>
        </authorList>
    </citation>
    <scope>NUCLEOTIDE SEQUENCE [LARGE SCALE GENOMIC DNA]</scope>
    <source>
        <strain evidence="4 6">CCPM 6219</strain>
    </source>
</reference>
<dbReference type="EMBL" id="CP026399">
    <property type="protein sequence ID" value="AUY02391.1"/>
    <property type="molecule type" value="Genomic_DNA"/>
</dbReference>
<proteinExistence type="predicted"/>
<evidence type="ECO:0000313" key="2">
    <source>
        <dbReference type="EMBL" id="AUY02391.1"/>
    </source>
</evidence>
<dbReference type="GO" id="GO:0003677">
    <property type="term" value="F:DNA binding"/>
    <property type="evidence" value="ECO:0007669"/>
    <property type="project" value="InterPro"/>
</dbReference>
<dbReference type="PROSITE" id="PS50943">
    <property type="entry name" value="HTH_CROC1"/>
    <property type="match status" value="1"/>
</dbReference>
<organism evidence="4 6">
    <name type="scientific">Escherichia coli</name>
    <dbReference type="NCBI Taxonomy" id="562"/>
    <lineage>
        <taxon>Bacteria</taxon>
        <taxon>Pseudomonadati</taxon>
        <taxon>Pseudomonadota</taxon>
        <taxon>Gammaproteobacteria</taxon>
        <taxon>Enterobacterales</taxon>
        <taxon>Enterobacteriaceae</taxon>
        <taxon>Escherichia</taxon>
    </lineage>
</organism>
<dbReference type="Proteomes" id="UP000871786">
    <property type="component" value="Unassembled WGS sequence"/>
</dbReference>
<evidence type="ECO:0000313" key="3">
    <source>
        <dbReference type="EMBL" id="HBA4249472.1"/>
    </source>
</evidence>
<dbReference type="Gene3D" id="1.10.260.40">
    <property type="entry name" value="lambda repressor-like DNA-binding domains"/>
    <property type="match status" value="1"/>
</dbReference>
<dbReference type="Proteomes" id="UP000288459">
    <property type="component" value="Unassembled WGS sequence"/>
</dbReference>
<gene>
    <name evidence="2" type="ORF">C3F40_11670</name>
    <name evidence="4" type="ORF">CIG67_07800</name>
    <name evidence="3" type="ORF">J5U05_004725</name>
</gene>
<dbReference type="CDD" id="cd00093">
    <property type="entry name" value="HTH_XRE"/>
    <property type="match status" value="1"/>
</dbReference>
<dbReference type="GeneID" id="90792783"/>
<evidence type="ECO:0000313" key="5">
    <source>
        <dbReference type="Proteomes" id="UP000239554"/>
    </source>
</evidence>
<dbReference type="SUPFAM" id="SSF47413">
    <property type="entry name" value="lambda repressor-like DNA-binding domains"/>
    <property type="match status" value="1"/>
</dbReference>
<dbReference type="Proteomes" id="UP000239554">
    <property type="component" value="Chromosome"/>
</dbReference>
<dbReference type="RefSeq" id="WP_077258089.1">
    <property type="nucleotide sequence ID" value="NZ_BDPU01000079.1"/>
</dbReference>
<evidence type="ECO:0000259" key="1">
    <source>
        <dbReference type="PROSITE" id="PS50943"/>
    </source>
</evidence>
<sequence length="56" mass="6364">MKLRSFAGLMRQQLASRMGISYKYLRSIEANPSRASITTLNHYAKKCGVKSPLIYL</sequence>
<reference evidence="3" key="2">
    <citation type="journal article" date="2018" name="Genome Biol.">
        <title>SKESA: strategic k-mer extension for scrupulous assemblies.</title>
        <authorList>
            <person name="Souvorov A."/>
            <person name="Agarwala R."/>
            <person name="Lipman D.J."/>
        </authorList>
    </citation>
    <scope>NUCLEOTIDE SEQUENCE</scope>
    <source>
        <strain evidence="3">ST-87-5</strain>
    </source>
</reference>
<dbReference type="InterPro" id="IPR001387">
    <property type="entry name" value="Cro/C1-type_HTH"/>
</dbReference>
<dbReference type="InterPro" id="IPR010982">
    <property type="entry name" value="Lambda_DNA-bd_dom_sf"/>
</dbReference>
<evidence type="ECO:0000313" key="6">
    <source>
        <dbReference type="Proteomes" id="UP000288459"/>
    </source>
</evidence>
<dbReference type="EMBL" id="DADRWU010000101">
    <property type="protein sequence ID" value="HBA4249472.1"/>
    <property type="molecule type" value="Genomic_DNA"/>
</dbReference>
<reference evidence="3" key="4">
    <citation type="submission" date="2021-03" db="EMBL/GenBank/DDBJ databases">
        <authorList>
            <consortium name="NCBI Pathogen Detection Project"/>
        </authorList>
    </citation>
    <scope>NUCLEOTIDE SEQUENCE</scope>
    <source>
        <strain evidence="3">ST-87-5</strain>
    </source>
</reference>
<protein>
    <submittedName>
        <fullName evidence="3">Helix-turn-helix transcriptional regulator</fullName>
    </submittedName>
    <submittedName>
        <fullName evidence="4">XRE family transcriptional regulator</fullName>
    </submittedName>
</protein>
<dbReference type="EMBL" id="NPIM01000107">
    <property type="protein sequence ID" value="RVE14662.1"/>
    <property type="molecule type" value="Genomic_DNA"/>
</dbReference>
<dbReference type="AlphaFoldDB" id="A0A2H9A346"/>
<evidence type="ECO:0000313" key="4">
    <source>
        <dbReference type="EMBL" id="RVE14662.1"/>
    </source>
</evidence>
<reference evidence="2 5" key="3">
    <citation type="journal article" date="2018" name="MBio">
        <title>Genomic Analysis of Hospital Plumbing Reveals Diverse Reservoir of Bacterial Plasmids Conferring Carbapenem Resistance.</title>
        <authorList>
            <consortium name="NISC Comparative Sequencing Program"/>
            <person name="Weingarten R.A."/>
            <person name="Johnson R.C."/>
            <person name="Conlan S."/>
            <person name="Ramsburg A.M."/>
            <person name="Dekker J.P."/>
            <person name="Lau A.F."/>
            <person name="Khil P."/>
            <person name="Odom R.T."/>
            <person name="Deming C."/>
            <person name="Park M."/>
            <person name="Thomas P.J."/>
            <person name="Henderson D.K."/>
            <person name="Palmore T.N."/>
            <person name="Segre J.A."/>
            <person name="Frank K.M."/>
        </authorList>
    </citation>
    <scope>NUCLEOTIDE SEQUENCE [LARGE SCALE GENOMIC DNA]</scope>
    <source>
        <strain evidence="2 5">ECONIH4</strain>
    </source>
</reference>